<evidence type="ECO:0000256" key="1">
    <source>
        <dbReference type="SAM" id="MobiDB-lite"/>
    </source>
</evidence>
<dbReference type="AlphaFoldDB" id="A0A315VW38"/>
<feature type="domain" description="Protein kinase C-terminal" evidence="2">
    <location>
        <begin position="406"/>
        <end position="452"/>
    </location>
</feature>
<evidence type="ECO:0000259" key="2">
    <source>
        <dbReference type="Pfam" id="PF00433"/>
    </source>
</evidence>
<feature type="region of interest" description="Disordered" evidence="1">
    <location>
        <begin position="391"/>
        <end position="411"/>
    </location>
</feature>
<dbReference type="GO" id="GO:0005524">
    <property type="term" value="F:ATP binding"/>
    <property type="evidence" value="ECO:0007669"/>
    <property type="project" value="InterPro"/>
</dbReference>
<dbReference type="EMBL" id="NHOQ01001000">
    <property type="protein sequence ID" value="PWA27611.1"/>
    <property type="molecule type" value="Genomic_DNA"/>
</dbReference>
<evidence type="ECO:0000313" key="4">
    <source>
        <dbReference type="Proteomes" id="UP000250572"/>
    </source>
</evidence>
<protein>
    <recommendedName>
        <fullName evidence="2">Protein kinase C-terminal domain-containing protein</fullName>
    </recommendedName>
</protein>
<reference evidence="3 4" key="1">
    <citation type="journal article" date="2018" name="G3 (Bethesda)">
        <title>A High-Quality Reference Genome for the Invasive Mosquitofish Gambusia affinis Using a Chicago Library.</title>
        <authorList>
            <person name="Hoffberg S.L."/>
            <person name="Troendle N.J."/>
            <person name="Glenn T.C."/>
            <person name="Mahmud O."/>
            <person name="Louha S."/>
            <person name="Chalopin D."/>
            <person name="Bennetzen J.L."/>
            <person name="Mauricio R."/>
        </authorList>
    </citation>
    <scope>NUCLEOTIDE SEQUENCE [LARGE SCALE GENOMIC DNA]</scope>
    <source>
        <strain evidence="3">NE01/NJP1002.9</strain>
        <tissue evidence="3">Muscle</tissue>
    </source>
</reference>
<accession>A0A315VW38</accession>
<dbReference type="GO" id="GO:0004674">
    <property type="term" value="F:protein serine/threonine kinase activity"/>
    <property type="evidence" value="ECO:0007669"/>
    <property type="project" value="InterPro"/>
</dbReference>
<dbReference type="Pfam" id="PF00433">
    <property type="entry name" value="Pkinase_C"/>
    <property type="match status" value="1"/>
</dbReference>
<dbReference type="InterPro" id="IPR017892">
    <property type="entry name" value="Pkinase_C"/>
</dbReference>
<comment type="caution">
    <text evidence="3">The sequence shown here is derived from an EMBL/GenBank/DDBJ whole genome shotgun (WGS) entry which is preliminary data.</text>
</comment>
<dbReference type="Proteomes" id="UP000250572">
    <property type="component" value="Unassembled WGS sequence"/>
</dbReference>
<evidence type="ECO:0000313" key="3">
    <source>
        <dbReference type="EMBL" id="PWA27611.1"/>
    </source>
</evidence>
<gene>
    <name evidence="3" type="ORF">CCH79_00000042</name>
</gene>
<organism evidence="3 4">
    <name type="scientific">Gambusia affinis</name>
    <name type="common">Western mosquitofish</name>
    <name type="synonym">Heterandria affinis</name>
    <dbReference type="NCBI Taxonomy" id="33528"/>
    <lineage>
        <taxon>Eukaryota</taxon>
        <taxon>Metazoa</taxon>
        <taxon>Chordata</taxon>
        <taxon>Craniata</taxon>
        <taxon>Vertebrata</taxon>
        <taxon>Euteleostomi</taxon>
        <taxon>Actinopterygii</taxon>
        <taxon>Neopterygii</taxon>
        <taxon>Teleostei</taxon>
        <taxon>Neoteleostei</taxon>
        <taxon>Acanthomorphata</taxon>
        <taxon>Ovalentaria</taxon>
        <taxon>Atherinomorphae</taxon>
        <taxon>Cyprinodontiformes</taxon>
        <taxon>Poeciliidae</taxon>
        <taxon>Poeciliinae</taxon>
        <taxon>Gambusia</taxon>
    </lineage>
</organism>
<sequence>MRLDGEREEGRGGSSFSLQSLSLINPPVTLGSTETSGVPVSAMKMVNGGGGGGGGGGGRGEKTTFSFKKCSAFQFVKRKVRRWMRNPKVNVEKAQGKNLLYPCPRCPLTEDLWYTHLPSPYGCCHYAGLQGCHYYHQELCSPCTKAGQPSGHEKGKSCKSICPQQKLPAQMSWQMISGSCPFMISMSMSQVFTCLTLRRDKAVGVARYQPPLFSIGSHKTSQVTGQVRKWRMLSRHHNENVGKPKEAESDVHMDGCQCWALHTSPLLASPVILECTICSGPYISYAMEDSWQPRQRTQAMDLDYHNDSEQDSYCCPGDSSNAERILTLIMTIKTETEKPALTYSKTRGLVELVAAFMKQRRMGLNDLIQKLSTNSYACKHSEVQSILNLTPPQDPELMNSNPSPPTGPNDLRHFDPEFTDEPVPSSIGCSPDCVLATASIKEAAEAFEGFSYAPSMDSYL</sequence>
<keyword evidence="4" id="KW-1185">Reference proteome</keyword>
<name>A0A315VW38_GAMAF</name>
<proteinExistence type="predicted"/>